<dbReference type="SUPFAM" id="SSF82714">
    <property type="entry name" value="Multidrug efflux transporter AcrB TolC docking domain, DN and DC subdomains"/>
    <property type="match status" value="2"/>
</dbReference>
<keyword evidence="3" id="KW-1185">Reference proteome</keyword>
<dbReference type="EMBL" id="FQXJ01000007">
    <property type="protein sequence ID" value="SHI05510.1"/>
    <property type="molecule type" value="Genomic_DNA"/>
</dbReference>
<reference evidence="3" key="1">
    <citation type="submission" date="2016-11" db="EMBL/GenBank/DDBJ databases">
        <authorList>
            <person name="Varghese N."/>
            <person name="Submissions S."/>
        </authorList>
    </citation>
    <scope>NUCLEOTIDE SEQUENCE [LARGE SCALE GENOMIC DNA]</scope>
    <source>
        <strain evidence="3">DSM 15449</strain>
    </source>
</reference>
<keyword evidence="1" id="KW-1133">Transmembrane helix</keyword>
<dbReference type="Gene3D" id="3.30.2090.10">
    <property type="entry name" value="Multidrug efflux transporter AcrB TolC docking domain, DN and DC subdomains"/>
    <property type="match status" value="2"/>
</dbReference>
<feature type="transmembrane region" description="Helical" evidence="1">
    <location>
        <begin position="917"/>
        <end position="941"/>
    </location>
</feature>
<feature type="transmembrane region" description="Helical" evidence="1">
    <location>
        <begin position="431"/>
        <end position="451"/>
    </location>
</feature>
<protein>
    <submittedName>
        <fullName evidence="2">Hydrophobic/amphiphilic exporter-1, HAE1 family</fullName>
    </submittedName>
</protein>
<dbReference type="Proteomes" id="UP000183954">
    <property type="component" value="Unassembled WGS sequence"/>
</dbReference>
<feature type="transmembrane region" description="Helical" evidence="1">
    <location>
        <begin position="865"/>
        <end position="884"/>
    </location>
</feature>
<dbReference type="PANTHER" id="PTHR32063:SF0">
    <property type="entry name" value="SWARMING MOTILITY PROTEIN SWRC"/>
    <property type="match status" value="1"/>
</dbReference>
<dbReference type="AlphaFoldDB" id="A0A1M5Y0D1"/>
<dbReference type="Gene3D" id="3.30.70.1430">
    <property type="entry name" value="Multidrug efflux transporter AcrB pore domain"/>
    <property type="match status" value="2"/>
</dbReference>
<proteinExistence type="predicted"/>
<feature type="transmembrane region" description="Helical" evidence="1">
    <location>
        <begin position="360"/>
        <end position="381"/>
    </location>
</feature>
<dbReference type="OrthoDB" id="9757876at2"/>
<dbReference type="InterPro" id="IPR001036">
    <property type="entry name" value="Acrflvin-R"/>
</dbReference>
<keyword evidence="1" id="KW-0472">Membrane</keyword>
<dbReference type="RefSeq" id="WP_073029762.1">
    <property type="nucleotide sequence ID" value="NZ_FQXJ01000007.1"/>
</dbReference>
<feature type="transmembrane region" description="Helical" evidence="1">
    <location>
        <begin position="463"/>
        <end position="486"/>
    </location>
</feature>
<evidence type="ECO:0000313" key="3">
    <source>
        <dbReference type="Proteomes" id="UP000183954"/>
    </source>
</evidence>
<accession>A0A1M5Y0D1</accession>
<name>A0A1M5Y0D1_9FIRM</name>
<dbReference type="SUPFAM" id="SSF82866">
    <property type="entry name" value="Multidrug efflux transporter AcrB transmembrane domain"/>
    <property type="match status" value="2"/>
</dbReference>
<sequence length="1047" mass="113376">MMDKIAKFAVNRPASITILALAIVLLGFINLSKLSIDEMPEMEMPMITVMTTYTGASPESVEEEVTKPLESALVSLSDVEDIESTSSSGSSTIMITFNYGIDMDQAALDIRDKVGTIESKLPDGAASPTIMKFDSSSMPIIQISLSGENMSLAKLQGLAEDTIEPRLSRISQVSSVSITGGQEREIQVELDANKMESYGLTLEDINGFMQAGNFDMSTGSLRYGNRKYYVRTIQEYNRVADMGNIPITVGESTIYLRDIATIEDTTADRTMYTRLNGETSVGISCQKESGSNTVDACTAIKNEIEEISQELGGELHYEIISDQSESIQESIDSTKRMLYEGAVLAAVVLVMFLRRWRSTMIVFISIPLSLIATFTGMYFLGYTVNTITLGGLAMGIGRIIDDSIVVYENIHRHRALGLSMKEAAILGAKEVGGAVLASTLTLFAVFIPMMTVEGMAGMMFKPLAATICIAIACSFVVAIAVVPMLSSRFLSNKVIKAVDPTKRKNIFARMVNVFGDAIDNLGEKYKVVLAWSLEHRRRVLITVGVLMAASLLTVTSIGMEFFPSSESNEISISIETDRGSSLDDTDAIIGQIEDILFQVPEMKDVYTTVGSSGSRMSRSSSNNKASITATLADETEKGRSTDQIMEELRKSVASVPGAKIEITKNTTMGGMAGDDISVEIEGDDLDTLKEISIKVADIVRGVSGARNVSNSLTDGEPEVKVFIDEDKASMYGLTPVAIASEVENVMNGLEAFTYSDNGEDITVALGYKEAVEDLEDLKKLTLTNAKGDNIKLSDLASFELGRAPAEINRVDQVRQATVTGDIYGRDNNSVNQEIRTRTAEIDLPEGYSISFGGANRQMQESFSGLLMALVLAIIMVYVVMVVQYESFFDPFIIMFTMPTAIIGAILSLAITGKSLSVSSFLGIIMLMGIVVANAIVLIDYLKQLRDRGMGKNEAIIEAGRVRLRPILMTSLSTVLAMLPLAAGLGEEASTMAPMATVVVGGLLVSTVLTLVLVPVVYSIFDDWRTKVMCKFSGNKDELVLGNNSINS</sequence>
<dbReference type="STRING" id="1121420.SAMN02746098_02169"/>
<dbReference type="InterPro" id="IPR027463">
    <property type="entry name" value="AcrB_DN_DC_subdom"/>
</dbReference>
<feature type="transmembrane region" description="Helical" evidence="1">
    <location>
        <begin position="539"/>
        <end position="562"/>
    </location>
</feature>
<dbReference type="SUPFAM" id="SSF82693">
    <property type="entry name" value="Multidrug efflux transporter AcrB pore domain, PN1, PN2, PC1 and PC2 subdomains"/>
    <property type="match status" value="3"/>
</dbReference>
<feature type="transmembrane region" description="Helical" evidence="1">
    <location>
        <begin position="994"/>
        <end position="1020"/>
    </location>
</feature>
<feature type="transmembrane region" description="Helical" evidence="1">
    <location>
        <begin position="891"/>
        <end position="911"/>
    </location>
</feature>
<dbReference type="Gene3D" id="3.30.70.1440">
    <property type="entry name" value="Multidrug efflux transporter AcrB pore domain"/>
    <property type="match status" value="1"/>
</dbReference>
<dbReference type="PRINTS" id="PR00702">
    <property type="entry name" value="ACRIFLAVINRP"/>
</dbReference>
<gene>
    <name evidence="2" type="ORF">SAMN02746098_02169</name>
</gene>
<feature type="transmembrane region" description="Helical" evidence="1">
    <location>
        <begin position="961"/>
        <end position="982"/>
    </location>
</feature>
<organism evidence="2 3">
    <name type="scientific">Desulfosporosinus lacus DSM 15449</name>
    <dbReference type="NCBI Taxonomy" id="1121420"/>
    <lineage>
        <taxon>Bacteria</taxon>
        <taxon>Bacillati</taxon>
        <taxon>Bacillota</taxon>
        <taxon>Clostridia</taxon>
        <taxon>Eubacteriales</taxon>
        <taxon>Desulfitobacteriaceae</taxon>
        <taxon>Desulfosporosinus</taxon>
    </lineage>
</organism>
<dbReference type="GO" id="GO:0005886">
    <property type="term" value="C:plasma membrane"/>
    <property type="evidence" value="ECO:0007669"/>
    <property type="project" value="TreeGrafter"/>
</dbReference>
<dbReference type="PANTHER" id="PTHR32063">
    <property type="match status" value="1"/>
</dbReference>
<dbReference type="GO" id="GO:0042910">
    <property type="term" value="F:xenobiotic transmembrane transporter activity"/>
    <property type="evidence" value="ECO:0007669"/>
    <property type="project" value="TreeGrafter"/>
</dbReference>
<dbReference type="Pfam" id="PF00873">
    <property type="entry name" value="ACR_tran"/>
    <property type="match status" value="1"/>
</dbReference>
<keyword evidence="1" id="KW-0812">Transmembrane</keyword>
<dbReference type="Gene3D" id="3.30.70.1320">
    <property type="entry name" value="Multidrug efflux transporter AcrB pore domain like"/>
    <property type="match status" value="1"/>
</dbReference>
<evidence type="ECO:0000256" key="1">
    <source>
        <dbReference type="SAM" id="Phobius"/>
    </source>
</evidence>
<dbReference type="Gene3D" id="1.20.1640.10">
    <property type="entry name" value="Multidrug efflux transporter AcrB transmembrane domain"/>
    <property type="match status" value="2"/>
</dbReference>
<evidence type="ECO:0000313" key="2">
    <source>
        <dbReference type="EMBL" id="SHI05510.1"/>
    </source>
</evidence>